<evidence type="ECO:0000313" key="1">
    <source>
        <dbReference type="EMBL" id="KAL3523570.1"/>
    </source>
</evidence>
<name>A0ABD2ZZ00_9GENT</name>
<dbReference type="AlphaFoldDB" id="A0ABD2ZZ00"/>
<proteinExistence type="predicted"/>
<dbReference type="Proteomes" id="UP001630127">
    <property type="component" value="Unassembled WGS sequence"/>
</dbReference>
<gene>
    <name evidence="1" type="ORF">ACH5RR_016404</name>
</gene>
<sequence>MRMAIMFNYKMVPNTATGASAFPPPSSPSTMRRLILFKPQIRTAEDGEKGGHKGLALFIVEIAKYLGSPKRRVRLYPAKDFKFNRHVCRKSTHAVALSLRLYSNEEREGDTIEK</sequence>
<reference evidence="1 2" key="1">
    <citation type="submission" date="2024-11" db="EMBL/GenBank/DDBJ databases">
        <title>A near-complete genome assembly of Cinchona calisaya.</title>
        <authorList>
            <person name="Lian D.C."/>
            <person name="Zhao X.W."/>
            <person name="Wei L."/>
        </authorList>
    </citation>
    <scope>NUCLEOTIDE SEQUENCE [LARGE SCALE GENOMIC DNA]</scope>
    <source>
        <tissue evidence="1">Nenye</tissue>
    </source>
</reference>
<keyword evidence="2" id="KW-1185">Reference proteome</keyword>
<dbReference type="EMBL" id="JBJUIK010000007">
    <property type="protein sequence ID" value="KAL3523570.1"/>
    <property type="molecule type" value="Genomic_DNA"/>
</dbReference>
<comment type="caution">
    <text evidence="1">The sequence shown here is derived from an EMBL/GenBank/DDBJ whole genome shotgun (WGS) entry which is preliminary data.</text>
</comment>
<protein>
    <submittedName>
        <fullName evidence="1">Uncharacterized protein</fullName>
    </submittedName>
</protein>
<organism evidence="1 2">
    <name type="scientific">Cinchona calisaya</name>
    <dbReference type="NCBI Taxonomy" id="153742"/>
    <lineage>
        <taxon>Eukaryota</taxon>
        <taxon>Viridiplantae</taxon>
        <taxon>Streptophyta</taxon>
        <taxon>Embryophyta</taxon>
        <taxon>Tracheophyta</taxon>
        <taxon>Spermatophyta</taxon>
        <taxon>Magnoliopsida</taxon>
        <taxon>eudicotyledons</taxon>
        <taxon>Gunneridae</taxon>
        <taxon>Pentapetalae</taxon>
        <taxon>asterids</taxon>
        <taxon>lamiids</taxon>
        <taxon>Gentianales</taxon>
        <taxon>Rubiaceae</taxon>
        <taxon>Cinchonoideae</taxon>
        <taxon>Cinchoneae</taxon>
        <taxon>Cinchona</taxon>
    </lineage>
</organism>
<accession>A0ABD2ZZ00</accession>
<evidence type="ECO:0000313" key="2">
    <source>
        <dbReference type="Proteomes" id="UP001630127"/>
    </source>
</evidence>